<evidence type="ECO:0000256" key="4">
    <source>
        <dbReference type="ARBA" id="ARBA00022729"/>
    </source>
</evidence>
<dbReference type="GO" id="GO:0030001">
    <property type="term" value="P:metal ion transport"/>
    <property type="evidence" value="ECO:0007669"/>
    <property type="project" value="InterPro"/>
</dbReference>
<proteinExistence type="inferred from homology"/>
<dbReference type="AlphaFoldDB" id="A0A7T5JME2"/>
<dbReference type="InterPro" id="IPR006129">
    <property type="entry name" value="AdhesinB"/>
</dbReference>
<protein>
    <submittedName>
        <fullName evidence="7">Zinc ABC transporter substrate-binding protein</fullName>
    </submittedName>
</protein>
<keyword evidence="3" id="KW-0479">Metal-binding</keyword>
<dbReference type="EMBL" id="CP066308">
    <property type="protein sequence ID" value="QQE73022.1"/>
    <property type="molecule type" value="Genomic_DNA"/>
</dbReference>
<dbReference type="PROSITE" id="PS51257">
    <property type="entry name" value="PROKAR_LIPOPROTEIN"/>
    <property type="match status" value="1"/>
</dbReference>
<dbReference type="SUPFAM" id="SSF53807">
    <property type="entry name" value="Helical backbone' metal receptor"/>
    <property type="match status" value="1"/>
</dbReference>
<evidence type="ECO:0000256" key="2">
    <source>
        <dbReference type="ARBA" id="ARBA00022448"/>
    </source>
</evidence>
<dbReference type="PANTHER" id="PTHR42953:SF1">
    <property type="entry name" value="METAL-BINDING PROTEIN HI_0362-RELATED"/>
    <property type="match status" value="1"/>
</dbReference>
<dbReference type="Pfam" id="PF01297">
    <property type="entry name" value="ZnuA"/>
    <property type="match status" value="1"/>
</dbReference>
<evidence type="ECO:0000313" key="8">
    <source>
        <dbReference type="EMBL" id="QUO40100.1"/>
    </source>
</evidence>
<dbReference type="PANTHER" id="PTHR42953">
    <property type="entry name" value="HIGH-AFFINITY ZINC UPTAKE SYSTEM PROTEIN ZNUA-RELATED"/>
    <property type="match status" value="1"/>
</dbReference>
<dbReference type="GO" id="GO:0046872">
    <property type="term" value="F:metal ion binding"/>
    <property type="evidence" value="ECO:0007669"/>
    <property type="project" value="UniProtKB-KW"/>
</dbReference>
<dbReference type="GO" id="GO:0030313">
    <property type="term" value="C:cell envelope"/>
    <property type="evidence" value="ECO:0007669"/>
    <property type="project" value="UniProtKB-SubCell"/>
</dbReference>
<feature type="signal peptide" evidence="6">
    <location>
        <begin position="1"/>
        <end position="30"/>
    </location>
</feature>
<evidence type="ECO:0000313" key="10">
    <source>
        <dbReference type="Proteomes" id="UP000677234"/>
    </source>
</evidence>
<dbReference type="EMBL" id="CP073708">
    <property type="protein sequence ID" value="QUO40100.1"/>
    <property type="molecule type" value="Genomic_DNA"/>
</dbReference>
<feature type="chain" id="PRO_5032317941" evidence="6">
    <location>
        <begin position="31"/>
        <end position="318"/>
    </location>
</feature>
<dbReference type="Proteomes" id="UP000677234">
    <property type="component" value="Chromosome"/>
</dbReference>
<dbReference type="PRINTS" id="PR00691">
    <property type="entry name" value="ADHESINB"/>
</dbReference>
<dbReference type="InterPro" id="IPR006128">
    <property type="entry name" value="Lipoprotein_PsaA-like"/>
</dbReference>
<evidence type="ECO:0000256" key="6">
    <source>
        <dbReference type="SAM" id="SignalP"/>
    </source>
</evidence>
<dbReference type="Gene3D" id="3.40.50.1980">
    <property type="entry name" value="Nitrogenase molybdenum iron protein domain"/>
    <property type="match status" value="2"/>
</dbReference>
<evidence type="ECO:0000256" key="5">
    <source>
        <dbReference type="RuleBase" id="RU003512"/>
    </source>
</evidence>
<dbReference type="RefSeq" id="WP_198826654.1">
    <property type="nucleotide sequence ID" value="NZ_CP066308.1"/>
</dbReference>
<keyword evidence="4 6" id="KW-0732">Signal</keyword>
<gene>
    <name evidence="7" type="ORF">JD108_13890</name>
    <name evidence="8" type="ORF">KDJ56_13835</name>
</gene>
<name>A0A7T5JME2_9BACL</name>
<evidence type="ECO:0000313" key="9">
    <source>
        <dbReference type="Proteomes" id="UP000595847"/>
    </source>
</evidence>
<dbReference type="Proteomes" id="UP000595847">
    <property type="component" value="Chromosome"/>
</dbReference>
<comment type="similarity">
    <text evidence="5">Belongs to the bacterial solute-binding protein 9 family.</text>
</comment>
<dbReference type="InterPro" id="IPR006127">
    <property type="entry name" value="ZnuA-like"/>
</dbReference>
<reference evidence="8" key="2">
    <citation type="submission" date="2021-04" db="EMBL/GenBank/DDBJ databases">
        <title>Brevibacillus composti FJAT-54423, complete genome.</title>
        <authorList>
            <person name="Tang R."/>
        </authorList>
    </citation>
    <scope>NUCLEOTIDE SEQUENCE</scope>
    <source>
        <strain evidence="8">FJAT-54424</strain>
    </source>
</reference>
<dbReference type="KEGG" id="bcop:JD108_13890"/>
<evidence type="ECO:0000256" key="3">
    <source>
        <dbReference type="ARBA" id="ARBA00022723"/>
    </source>
</evidence>
<comment type="subcellular location">
    <subcellularLocation>
        <location evidence="1">Cell envelope</location>
    </subcellularLocation>
</comment>
<keyword evidence="2 5" id="KW-0813">Transport</keyword>
<dbReference type="GO" id="GO:0007155">
    <property type="term" value="P:cell adhesion"/>
    <property type="evidence" value="ECO:0007669"/>
    <property type="project" value="InterPro"/>
</dbReference>
<organism evidence="7 9">
    <name type="scientific">Brevibacillus composti</name>
    <dbReference type="NCBI Taxonomy" id="2796470"/>
    <lineage>
        <taxon>Bacteria</taxon>
        <taxon>Bacillati</taxon>
        <taxon>Bacillota</taxon>
        <taxon>Bacilli</taxon>
        <taxon>Bacillales</taxon>
        <taxon>Paenibacillaceae</taxon>
        <taxon>Brevibacillus</taxon>
    </lineage>
</organism>
<dbReference type="PRINTS" id="PR00690">
    <property type="entry name" value="ADHESNFAMILY"/>
</dbReference>
<evidence type="ECO:0000256" key="1">
    <source>
        <dbReference type="ARBA" id="ARBA00004196"/>
    </source>
</evidence>
<accession>A0A7T5JME2</accession>
<evidence type="ECO:0000313" key="7">
    <source>
        <dbReference type="EMBL" id="QQE73022.1"/>
    </source>
</evidence>
<dbReference type="InterPro" id="IPR050492">
    <property type="entry name" value="Bact_metal-bind_prot9"/>
</dbReference>
<keyword evidence="10" id="KW-1185">Reference proteome</keyword>
<sequence>MKVTYLQNLKGSLCVIAAAALLLAGCGAQTEPPDTAPATASAWKVTATTGMVADIVKEVGGEHVEVTQLMGAGVDPHLYKASQGDIKRIDEADLIFYSGLHLEGKLVDIFEKIGAKKPVKAVTAGIPKELLLADPASPDNPDPHVWFDVTLWMKAVEQVRNDLSQFDAAHAAAYQANADRYLAELKELDEYARAQLGAIPQERRVLVTAHDAFQYFGRGYDVEVMGLQGISTASEYGLKDVQHLVDTLVERKIKAVFVESSVPARSIEAVVQGAAAKQHTVSIGGELFSDAMGEPGTPEGTYIGMIRHNVDTIVNALK</sequence>
<reference evidence="7 9" key="1">
    <citation type="submission" date="2020-12" db="EMBL/GenBank/DDBJ databases">
        <title>strain FJAT-54423T represents a novel species of the genus Brevibacillus.</title>
        <authorList>
            <person name="Tang R."/>
        </authorList>
    </citation>
    <scope>NUCLEOTIDE SEQUENCE [LARGE SCALE GENOMIC DNA]</scope>
    <source>
        <strain evidence="7 9">FJAT-54423</strain>
    </source>
</reference>